<dbReference type="AlphaFoldDB" id="A0A1S1UBH8"/>
<reference evidence="2 3" key="1">
    <citation type="submission" date="2015-06" db="EMBL/GenBank/DDBJ databases">
        <title>Draft genome sequencing of a biphenyl-degrading bacterium, Janthinobacterium lividum MEG1.</title>
        <authorList>
            <person name="Shimodaira J."/>
            <person name="Hatta T."/>
        </authorList>
    </citation>
    <scope>NUCLEOTIDE SEQUENCE [LARGE SCALE GENOMIC DNA]</scope>
    <source>
        <strain evidence="2 3">MEG1</strain>
    </source>
</reference>
<evidence type="ECO:0000256" key="1">
    <source>
        <dbReference type="SAM" id="MobiDB-lite"/>
    </source>
</evidence>
<proteinExistence type="predicted"/>
<dbReference type="EMBL" id="LFKP01000005">
    <property type="protein sequence ID" value="OHV97797.1"/>
    <property type="molecule type" value="Genomic_DNA"/>
</dbReference>
<feature type="region of interest" description="Disordered" evidence="1">
    <location>
        <begin position="169"/>
        <end position="190"/>
    </location>
</feature>
<organism evidence="2 3">
    <name type="scientific">Janthinobacterium lividum</name>
    <dbReference type="NCBI Taxonomy" id="29581"/>
    <lineage>
        <taxon>Bacteria</taxon>
        <taxon>Pseudomonadati</taxon>
        <taxon>Pseudomonadota</taxon>
        <taxon>Betaproteobacteria</taxon>
        <taxon>Burkholderiales</taxon>
        <taxon>Oxalobacteraceae</taxon>
        <taxon>Janthinobacterium</taxon>
    </lineage>
</organism>
<evidence type="ECO:0000313" key="3">
    <source>
        <dbReference type="Proteomes" id="UP000179840"/>
    </source>
</evidence>
<sequence>MSNKELKDSYVKGQLDVYNFGQLIAGRNYNKEDLLPKTDDSERSKLGQESLNYAIGLSQIPTKNVPNPFSGMARNDLSAIVYSDNGTYTDAERYAAYGELSKQDETYFSQLYAKVTNGGDNRDIFKGIMDYFDELPPVEKSAYREGFRESIDSLYQEQTEQWGPLALMKQPAGGNDAELSENTSNEAHARNATLRSVLERALELSKVKI</sequence>
<protein>
    <submittedName>
        <fullName evidence="2">Uncharacterized protein</fullName>
    </submittedName>
</protein>
<dbReference type="Proteomes" id="UP000179840">
    <property type="component" value="Unassembled WGS sequence"/>
</dbReference>
<accession>A0A1S1UBH8</accession>
<evidence type="ECO:0000313" key="2">
    <source>
        <dbReference type="EMBL" id="OHV97797.1"/>
    </source>
</evidence>
<comment type="caution">
    <text evidence="2">The sequence shown here is derived from an EMBL/GenBank/DDBJ whole genome shotgun (WGS) entry which is preliminary data.</text>
</comment>
<gene>
    <name evidence="2" type="ORF">AKG95_07755</name>
</gene>
<name>A0A1S1UBH8_9BURK</name>